<feature type="chain" id="PRO_5040477707" description="Protein kinase domain-containing protein" evidence="3">
    <location>
        <begin position="19"/>
        <end position="256"/>
    </location>
</feature>
<evidence type="ECO:0000259" key="4">
    <source>
        <dbReference type="PROSITE" id="PS50011"/>
    </source>
</evidence>
<evidence type="ECO:0000256" key="2">
    <source>
        <dbReference type="ARBA" id="ARBA00022737"/>
    </source>
</evidence>
<dbReference type="Proteomes" id="UP000324705">
    <property type="component" value="Chromosome 2B"/>
</dbReference>
<dbReference type="InterPro" id="IPR000719">
    <property type="entry name" value="Prot_kinase_dom"/>
</dbReference>
<sequence>MLVAIFFLSLALNPSSSADSTADKSRDALLCLKSRLHGATRAMVTWNHTTSHDFCTWHGVSCARTPRRAPLVVALDMEAEGLAGEIPPCIANLTSLSGTTSIVGLRGSIGYIPPEYGMGGEISTEGDIYSYGIVLLKMLTRKRPTNEEFNDGSTLRKYVEASLSRTQDILQPGLASVTGDQFVDQIPNFQECNTFALKDMCALRLLKLGLLCSAESPKDRPAMRDVYSEVTEVKEAFFSMDNRSNDLTLLRQKGGR</sequence>
<keyword evidence="6" id="KW-1185">Reference proteome</keyword>
<organism evidence="5 6">
    <name type="scientific">Triticum turgidum subsp. durum</name>
    <name type="common">Durum wheat</name>
    <name type="synonym">Triticum durum</name>
    <dbReference type="NCBI Taxonomy" id="4567"/>
    <lineage>
        <taxon>Eukaryota</taxon>
        <taxon>Viridiplantae</taxon>
        <taxon>Streptophyta</taxon>
        <taxon>Embryophyta</taxon>
        <taxon>Tracheophyta</taxon>
        <taxon>Spermatophyta</taxon>
        <taxon>Magnoliopsida</taxon>
        <taxon>Liliopsida</taxon>
        <taxon>Poales</taxon>
        <taxon>Poaceae</taxon>
        <taxon>BOP clade</taxon>
        <taxon>Pooideae</taxon>
        <taxon>Triticodae</taxon>
        <taxon>Triticeae</taxon>
        <taxon>Triticinae</taxon>
        <taxon>Triticum</taxon>
    </lineage>
</organism>
<dbReference type="SUPFAM" id="SSF56112">
    <property type="entry name" value="Protein kinase-like (PK-like)"/>
    <property type="match status" value="1"/>
</dbReference>
<dbReference type="InterPro" id="IPR051564">
    <property type="entry name" value="LRR_receptor-like_kinase"/>
</dbReference>
<dbReference type="AlphaFoldDB" id="A0A9R1PAU4"/>
<evidence type="ECO:0000256" key="3">
    <source>
        <dbReference type="SAM" id="SignalP"/>
    </source>
</evidence>
<dbReference type="GO" id="GO:0016020">
    <property type="term" value="C:membrane"/>
    <property type="evidence" value="ECO:0007669"/>
    <property type="project" value="TreeGrafter"/>
</dbReference>
<gene>
    <name evidence="5" type="ORF">TRITD_2Bv1G003500</name>
</gene>
<accession>A0A9R1PAU4</accession>
<feature type="signal peptide" evidence="3">
    <location>
        <begin position="1"/>
        <end position="18"/>
    </location>
</feature>
<dbReference type="PANTHER" id="PTHR48055:SF48">
    <property type="entry name" value="PROTEIN KINASE DOMAIN-CONTAINING PROTEIN"/>
    <property type="match status" value="1"/>
</dbReference>
<dbReference type="PROSITE" id="PS50011">
    <property type="entry name" value="PROTEIN_KINASE_DOM"/>
    <property type="match status" value="1"/>
</dbReference>
<dbReference type="InterPro" id="IPR013210">
    <property type="entry name" value="LRR_N_plant-typ"/>
</dbReference>
<evidence type="ECO:0000313" key="5">
    <source>
        <dbReference type="EMBL" id="VAH39910.1"/>
    </source>
</evidence>
<dbReference type="InterPro" id="IPR011009">
    <property type="entry name" value="Kinase-like_dom_sf"/>
</dbReference>
<keyword evidence="2" id="KW-0677">Repeat</keyword>
<dbReference type="PANTHER" id="PTHR48055">
    <property type="entry name" value="LEUCINE-RICH REPEAT RECEPTOR PROTEIN KINASE EMS1"/>
    <property type="match status" value="1"/>
</dbReference>
<reference evidence="5 6" key="1">
    <citation type="submission" date="2017-09" db="EMBL/GenBank/DDBJ databases">
        <authorList>
            <consortium name="International Durum Wheat Genome Sequencing Consortium (IDWGSC)"/>
            <person name="Milanesi L."/>
        </authorList>
    </citation>
    <scope>NUCLEOTIDE SEQUENCE [LARGE SCALE GENOMIC DNA]</scope>
    <source>
        <strain evidence="6">cv. Svevo</strain>
    </source>
</reference>
<dbReference type="Gramene" id="TRITD2Bv1G003500.1">
    <property type="protein sequence ID" value="TRITD2Bv1G003500.1"/>
    <property type="gene ID" value="TRITD2Bv1G003500"/>
</dbReference>
<evidence type="ECO:0000256" key="1">
    <source>
        <dbReference type="ARBA" id="ARBA00022614"/>
    </source>
</evidence>
<dbReference type="Pfam" id="PF08263">
    <property type="entry name" value="LRRNT_2"/>
    <property type="match status" value="1"/>
</dbReference>
<dbReference type="EMBL" id="LT934114">
    <property type="protein sequence ID" value="VAH39910.1"/>
    <property type="molecule type" value="Genomic_DNA"/>
</dbReference>
<proteinExistence type="predicted"/>
<keyword evidence="3" id="KW-0732">Signal</keyword>
<evidence type="ECO:0000313" key="6">
    <source>
        <dbReference type="Proteomes" id="UP000324705"/>
    </source>
</evidence>
<feature type="domain" description="Protein kinase" evidence="4">
    <location>
        <begin position="1"/>
        <end position="238"/>
    </location>
</feature>
<dbReference type="GO" id="GO:0004672">
    <property type="term" value="F:protein kinase activity"/>
    <property type="evidence" value="ECO:0007669"/>
    <property type="project" value="InterPro"/>
</dbReference>
<name>A0A9R1PAU4_TRITD</name>
<dbReference type="Gene3D" id="1.10.510.10">
    <property type="entry name" value="Transferase(Phosphotransferase) domain 1"/>
    <property type="match status" value="1"/>
</dbReference>
<protein>
    <recommendedName>
        <fullName evidence="4">Protein kinase domain-containing protein</fullName>
    </recommendedName>
</protein>
<dbReference type="GO" id="GO:0005524">
    <property type="term" value="F:ATP binding"/>
    <property type="evidence" value="ECO:0007669"/>
    <property type="project" value="InterPro"/>
</dbReference>
<keyword evidence="1" id="KW-0433">Leucine-rich repeat</keyword>